<keyword evidence="2" id="KW-1185">Reference proteome</keyword>
<evidence type="ECO:0000313" key="2">
    <source>
        <dbReference type="Proteomes" id="UP001153269"/>
    </source>
</evidence>
<dbReference type="AlphaFoldDB" id="A0A9N7V6A9"/>
<organism evidence="1 2">
    <name type="scientific">Pleuronectes platessa</name>
    <name type="common">European plaice</name>
    <dbReference type="NCBI Taxonomy" id="8262"/>
    <lineage>
        <taxon>Eukaryota</taxon>
        <taxon>Metazoa</taxon>
        <taxon>Chordata</taxon>
        <taxon>Craniata</taxon>
        <taxon>Vertebrata</taxon>
        <taxon>Euteleostomi</taxon>
        <taxon>Actinopterygii</taxon>
        <taxon>Neopterygii</taxon>
        <taxon>Teleostei</taxon>
        <taxon>Neoteleostei</taxon>
        <taxon>Acanthomorphata</taxon>
        <taxon>Carangaria</taxon>
        <taxon>Pleuronectiformes</taxon>
        <taxon>Pleuronectoidei</taxon>
        <taxon>Pleuronectidae</taxon>
        <taxon>Pleuronectes</taxon>
    </lineage>
</organism>
<accession>A0A9N7V6A9</accession>
<name>A0A9N7V6A9_PLEPL</name>
<proteinExistence type="predicted"/>
<reference evidence="1" key="1">
    <citation type="submission" date="2020-03" db="EMBL/GenBank/DDBJ databases">
        <authorList>
            <person name="Weist P."/>
        </authorList>
    </citation>
    <scope>NUCLEOTIDE SEQUENCE</scope>
</reference>
<sequence>MDHIEERLAEEIRKYDHVYNPSLMEYKDAQMACNSWKEISTVCGDLNNTDLQTCVETCVETCGPVTTDLSAAFDTVNHQILISSLQDLARAPVPGIDCI</sequence>
<gene>
    <name evidence="1" type="ORF">PLEPLA_LOCUS34226</name>
</gene>
<comment type="caution">
    <text evidence="1">The sequence shown here is derived from an EMBL/GenBank/DDBJ whole genome shotgun (WGS) entry which is preliminary data.</text>
</comment>
<dbReference type="Proteomes" id="UP001153269">
    <property type="component" value="Unassembled WGS sequence"/>
</dbReference>
<dbReference type="EMBL" id="CADEAL010003917">
    <property type="protein sequence ID" value="CAB1446500.1"/>
    <property type="molecule type" value="Genomic_DNA"/>
</dbReference>
<evidence type="ECO:0000313" key="1">
    <source>
        <dbReference type="EMBL" id="CAB1446500.1"/>
    </source>
</evidence>
<protein>
    <submittedName>
        <fullName evidence="1">Uncharacterized protein</fullName>
    </submittedName>
</protein>